<dbReference type="Proteomes" id="UP000225706">
    <property type="component" value="Unassembled WGS sequence"/>
</dbReference>
<accession>A0A2B4RKY5</accession>
<evidence type="ECO:0000313" key="3">
    <source>
        <dbReference type="Proteomes" id="UP000225706"/>
    </source>
</evidence>
<dbReference type="GO" id="GO:0005615">
    <property type="term" value="C:extracellular space"/>
    <property type="evidence" value="ECO:0007669"/>
    <property type="project" value="TreeGrafter"/>
</dbReference>
<dbReference type="OrthoDB" id="6145874at2759"/>
<evidence type="ECO:0000259" key="1">
    <source>
        <dbReference type="PROSITE" id="PS51406"/>
    </source>
</evidence>
<dbReference type="InterPro" id="IPR014716">
    <property type="entry name" value="Fibrinogen_a/b/g_C_1"/>
</dbReference>
<dbReference type="InterPro" id="IPR050373">
    <property type="entry name" value="Fibrinogen_C-term_domain"/>
</dbReference>
<dbReference type="NCBIfam" id="NF040941">
    <property type="entry name" value="GGGWT_bact"/>
    <property type="match status" value="2"/>
</dbReference>
<dbReference type="PANTHER" id="PTHR19143">
    <property type="entry name" value="FIBRINOGEN/TENASCIN/ANGIOPOEITIN"/>
    <property type="match status" value="1"/>
</dbReference>
<gene>
    <name evidence="2" type="primary">Ryncolin-1</name>
    <name evidence="2" type="ORF">AWC38_SpisGene18763</name>
</gene>
<dbReference type="Gene3D" id="3.90.215.10">
    <property type="entry name" value="Gamma Fibrinogen, chain A, domain 1"/>
    <property type="match status" value="2"/>
</dbReference>
<evidence type="ECO:0000313" key="2">
    <source>
        <dbReference type="EMBL" id="PFX16935.1"/>
    </source>
</evidence>
<protein>
    <submittedName>
        <fullName evidence="2">Ryncolin-1</fullName>
    </submittedName>
</protein>
<proteinExistence type="predicted"/>
<dbReference type="CDD" id="cd00087">
    <property type="entry name" value="FReD"/>
    <property type="match status" value="1"/>
</dbReference>
<name>A0A2B4RKY5_STYPI</name>
<dbReference type="SMART" id="SM00186">
    <property type="entry name" value="FBG"/>
    <property type="match status" value="2"/>
</dbReference>
<sequence length="543" mass="62019">MMKILIFIGDIGPEDTLSFGTLSKPDKVSLFKGEVGMEMWRITDFLILTSLMNLSNASDQCGVRMAPTGTALKGFVFKWILVKAPYMCDVECEKEINCQSYNYVMKEKICELNKRTKEARPEHYRFDPARFYARRLKGRALLGSIKELPARSCQEIKASEGKNAIYGRYWLDPTNTGKATLYHCDMFPFEFRNCAELYKHADWLKTDGVYTIKPDQMSAFDVYCDQTTAGGGWTVFQKRLDGSVDFNRNWSDYKRGFGDLNGEFWLGLDKIHRLTSDNNTILRIDLEDFERNTRYAEYKKFCVKSENYKYKMSYGSYSGDAGNSLGWHRNKPFSTRDQDNDDGKRYNCAVTYKGAWWYASCHDSNLNAHRNCADLYKAGKTTDGVYTIKPEKMTALSVFCDQTTAGGGWTVIQRRMNGSVEFYRYWHDYKRGFGKLDGRFWLGLNPICHLTSNNNNTLRVDLEDFEGNTAFAKYNMFGVMSGNDKYKLILGSYSGKLELPVIPSLIIGVGYGPLETKIMMQSRETALKTTTEASGMEAVCTPA</sequence>
<keyword evidence="3" id="KW-1185">Reference proteome</keyword>
<feature type="domain" description="Fibrinogen C-terminal" evidence="1">
    <location>
        <begin position="185"/>
        <end position="367"/>
    </location>
</feature>
<dbReference type="Pfam" id="PF00024">
    <property type="entry name" value="PAN_1"/>
    <property type="match status" value="1"/>
</dbReference>
<organism evidence="2 3">
    <name type="scientific">Stylophora pistillata</name>
    <name type="common">Smooth cauliflower coral</name>
    <dbReference type="NCBI Taxonomy" id="50429"/>
    <lineage>
        <taxon>Eukaryota</taxon>
        <taxon>Metazoa</taxon>
        <taxon>Cnidaria</taxon>
        <taxon>Anthozoa</taxon>
        <taxon>Hexacorallia</taxon>
        <taxon>Scleractinia</taxon>
        <taxon>Astrocoeniina</taxon>
        <taxon>Pocilloporidae</taxon>
        <taxon>Stylophora</taxon>
    </lineage>
</organism>
<dbReference type="InterPro" id="IPR002181">
    <property type="entry name" value="Fibrinogen_a/b/g_C_dom"/>
</dbReference>
<dbReference type="InterPro" id="IPR036056">
    <property type="entry name" value="Fibrinogen-like_C"/>
</dbReference>
<comment type="caution">
    <text evidence="2">The sequence shown here is derived from an EMBL/GenBank/DDBJ whole genome shotgun (WGS) entry which is preliminary data.</text>
</comment>
<feature type="domain" description="Fibrinogen C-terminal" evidence="1">
    <location>
        <begin position="370"/>
        <end position="495"/>
    </location>
</feature>
<dbReference type="EMBL" id="LSMT01000508">
    <property type="protein sequence ID" value="PFX16935.1"/>
    <property type="molecule type" value="Genomic_DNA"/>
</dbReference>
<dbReference type="Gene3D" id="3.30.750.130">
    <property type="match status" value="1"/>
</dbReference>
<dbReference type="PROSITE" id="PS51406">
    <property type="entry name" value="FIBRINOGEN_C_2"/>
    <property type="match status" value="2"/>
</dbReference>
<dbReference type="InterPro" id="IPR003609">
    <property type="entry name" value="Pan_app"/>
</dbReference>
<dbReference type="Pfam" id="PF00147">
    <property type="entry name" value="Fibrinogen_C"/>
    <property type="match status" value="2"/>
</dbReference>
<dbReference type="SUPFAM" id="SSF56496">
    <property type="entry name" value="Fibrinogen C-terminal domain-like"/>
    <property type="match status" value="2"/>
</dbReference>
<reference evidence="3" key="1">
    <citation type="journal article" date="2017" name="bioRxiv">
        <title>Comparative analysis of the genomes of Stylophora pistillata and Acropora digitifera provides evidence for extensive differences between species of corals.</title>
        <authorList>
            <person name="Voolstra C.R."/>
            <person name="Li Y."/>
            <person name="Liew Y.J."/>
            <person name="Baumgarten S."/>
            <person name="Zoccola D."/>
            <person name="Flot J.-F."/>
            <person name="Tambutte S."/>
            <person name="Allemand D."/>
            <person name="Aranda M."/>
        </authorList>
    </citation>
    <scope>NUCLEOTIDE SEQUENCE [LARGE SCALE GENOMIC DNA]</scope>
</reference>
<dbReference type="AlphaFoldDB" id="A0A2B4RKY5"/>
<dbReference type="PANTHER" id="PTHR19143:SF458">
    <property type="entry name" value="FIBRINOGEN C-TERMINAL DOMAIN-CONTAINING PROTEIN-RELATED"/>
    <property type="match status" value="1"/>
</dbReference>